<gene>
    <name evidence="7" type="ORF">AA0114_g4822</name>
    <name evidence="8" type="ORF">AA0119_g4500</name>
</gene>
<accession>A0A4Q4RMA7</accession>
<dbReference type="PROSITE" id="PS00086">
    <property type="entry name" value="CYTOCHROME_P450"/>
    <property type="match status" value="1"/>
</dbReference>
<keyword evidence="6" id="KW-0472">Membrane</keyword>
<keyword evidence="4 5" id="KW-0349">Heme</keyword>
<dbReference type="AlphaFoldDB" id="A0A4Q4RMA7"/>
<evidence type="ECO:0000256" key="2">
    <source>
        <dbReference type="ARBA" id="ARBA00022723"/>
    </source>
</evidence>
<dbReference type="EMBL" id="PDXA01000013">
    <property type="protein sequence ID" value="RYN52859.1"/>
    <property type="molecule type" value="Genomic_DNA"/>
</dbReference>
<evidence type="ECO:0000313" key="7">
    <source>
        <dbReference type="EMBL" id="RYN52859.1"/>
    </source>
</evidence>
<comment type="similarity">
    <text evidence="5">Belongs to the cytochrome P450 family.</text>
</comment>
<protein>
    <recommendedName>
        <fullName evidence="11">Cytochrome P450 monooxygenase</fullName>
    </recommendedName>
</protein>
<dbReference type="InterPro" id="IPR001128">
    <property type="entry name" value="Cyt_P450"/>
</dbReference>
<evidence type="ECO:0000256" key="3">
    <source>
        <dbReference type="ARBA" id="ARBA00023004"/>
    </source>
</evidence>
<dbReference type="GO" id="GO:0005506">
    <property type="term" value="F:iron ion binding"/>
    <property type="evidence" value="ECO:0007669"/>
    <property type="project" value="InterPro"/>
</dbReference>
<dbReference type="Proteomes" id="UP000292402">
    <property type="component" value="Unassembled WGS sequence"/>
</dbReference>
<feature type="transmembrane region" description="Helical" evidence="6">
    <location>
        <begin position="6"/>
        <end position="28"/>
    </location>
</feature>
<organism evidence="7 9">
    <name type="scientific">Alternaria tenuissima</name>
    <dbReference type="NCBI Taxonomy" id="119927"/>
    <lineage>
        <taxon>Eukaryota</taxon>
        <taxon>Fungi</taxon>
        <taxon>Dikarya</taxon>
        <taxon>Ascomycota</taxon>
        <taxon>Pezizomycotina</taxon>
        <taxon>Dothideomycetes</taxon>
        <taxon>Pleosporomycetidae</taxon>
        <taxon>Pleosporales</taxon>
        <taxon>Pleosporineae</taxon>
        <taxon>Pleosporaceae</taxon>
        <taxon>Alternaria</taxon>
        <taxon>Alternaria sect. Alternaria</taxon>
        <taxon>Alternaria alternata complex</taxon>
    </lineage>
</organism>
<dbReference type="InterPro" id="IPR036396">
    <property type="entry name" value="Cyt_P450_sf"/>
</dbReference>
<evidence type="ECO:0000256" key="5">
    <source>
        <dbReference type="RuleBase" id="RU000461"/>
    </source>
</evidence>
<sequence length="546" mass="61958">MSTAALSIPYAAALGACAFLYFVVYPVIEYFRDVNGMLTIIDDKGASTNDSGLRRYPNMHPLSGISSIPFMVLAHGGARSTYLEKLHRKHPVIRVGPNFLSYGDLRAVKDIYGHNTPCTKDGSYVITAGSHYHLADVIDKHDHARKRKLMSSAYAIKNLEGWEHKVADKTQKLLKHFDECCTAPLAPGQLPQSEDVNLDYRKWTNFFTLDAIADIGLSDKLGFLDRGHDRVTGRRTDGSTYECDFRPALYNTARKQSLLIWPYDWYPLINKLSNIIPFYKRMSEYANEWEGVPVQLAHKRLERYRAGEKLDDFFQTLMEDKNGHPNNLEWGEIIAEVSIMMNAGSATTAIAMANVMYQLIKHPEIKKKLVQEIDSALEDDEEEGDGVIAYDRVKHLPYLRACLDESLRLFPPTPHGLPRQTPTEGANILGDYIPGGVSVAMSAYVAHRQETMFPQPDKFIPERWLGEEGKALQPYFLAFSAGARGCIGRNISYLEQTVVLASVLRRYDFALSSPNWELQRLETMNWILGEMPVKIWRRERKSAQQE</sequence>
<dbReference type="GO" id="GO:0016705">
    <property type="term" value="F:oxidoreductase activity, acting on paired donors, with incorporation or reduction of molecular oxygen"/>
    <property type="evidence" value="ECO:0007669"/>
    <property type="project" value="InterPro"/>
</dbReference>
<evidence type="ECO:0000313" key="9">
    <source>
        <dbReference type="Proteomes" id="UP000292402"/>
    </source>
</evidence>
<dbReference type="InterPro" id="IPR002401">
    <property type="entry name" value="Cyt_P450_E_grp-I"/>
</dbReference>
<keyword evidence="2 4" id="KW-0479">Metal-binding</keyword>
<dbReference type="Pfam" id="PF00067">
    <property type="entry name" value="p450"/>
    <property type="match status" value="1"/>
</dbReference>
<dbReference type="CDD" id="cd11061">
    <property type="entry name" value="CYP67-like"/>
    <property type="match status" value="1"/>
</dbReference>
<reference evidence="8 9" key="2">
    <citation type="journal article" date="2019" name="bioRxiv">
        <title>Genomics, evolutionary history and diagnostics of the Alternaria alternata species group including apple and Asian pear pathotypes.</title>
        <authorList>
            <person name="Armitage A.D."/>
            <person name="Cockerton H.M."/>
            <person name="Sreenivasaprasad S."/>
            <person name="Woodhall J.W."/>
            <person name="Lane C.R."/>
            <person name="Harrison R.J."/>
            <person name="Clarkson J.P."/>
        </authorList>
    </citation>
    <scope>NUCLEOTIDE SEQUENCE [LARGE SCALE GENOMIC DNA]</scope>
    <source>
        <strain evidence="9">FERA 1082</strain>
        <strain evidence="8">FERA 635</strain>
    </source>
</reference>
<dbReference type="OrthoDB" id="2789670at2759"/>
<keyword evidence="5" id="KW-0560">Oxidoreductase</keyword>
<reference evidence="8" key="1">
    <citation type="submission" date="2017-10" db="EMBL/GenBank/DDBJ databases">
        <authorList>
            <person name="Armitage A.D."/>
            <person name="Barbara D.J."/>
            <person name="Woodhall J.W."/>
            <person name="Sreenivasaprasad S."/>
            <person name="Lane C.R."/>
            <person name="Clarkson J.P."/>
            <person name="Harrison R.J."/>
        </authorList>
    </citation>
    <scope>NUCLEOTIDE SEQUENCE</scope>
    <source>
        <strain evidence="8">FERA 635</strain>
    </source>
</reference>
<evidence type="ECO:0000256" key="4">
    <source>
        <dbReference type="PIRSR" id="PIRSR602401-1"/>
    </source>
</evidence>
<comment type="cofactor">
    <cofactor evidence="1 4">
        <name>heme</name>
        <dbReference type="ChEBI" id="CHEBI:30413"/>
    </cofactor>
</comment>
<dbReference type="InterPro" id="IPR050121">
    <property type="entry name" value="Cytochrome_P450_monoxygenase"/>
</dbReference>
<dbReference type="PRINTS" id="PR00463">
    <property type="entry name" value="EP450I"/>
</dbReference>
<evidence type="ECO:0000313" key="10">
    <source>
        <dbReference type="Proteomes" id="UP000293195"/>
    </source>
</evidence>
<dbReference type="Gene3D" id="1.10.630.10">
    <property type="entry name" value="Cytochrome P450"/>
    <property type="match status" value="1"/>
</dbReference>
<dbReference type="InterPro" id="IPR017972">
    <property type="entry name" value="Cyt_P450_CS"/>
</dbReference>
<evidence type="ECO:0008006" key="11">
    <source>
        <dbReference type="Google" id="ProtNLM"/>
    </source>
</evidence>
<dbReference type="GO" id="GO:0020037">
    <property type="term" value="F:heme binding"/>
    <property type="evidence" value="ECO:0007669"/>
    <property type="project" value="InterPro"/>
</dbReference>
<keyword evidence="5" id="KW-0503">Monooxygenase</keyword>
<keyword evidence="3 4" id="KW-0408">Iron</keyword>
<keyword evidence="10" id="KW-1185">Reference proteome</keyword>
<reference evidence="7" key="3">
    <citation type="journal article" date="2019" name="J. ISSAAS">
        <title>Genomics, evolutionary history and diagnostics of the Alternaria alternata species group including apple and Asian pear pathotypes.</title>
        <authorList>
            <person name="Armitage A.D."/>
            <person name="Cockerton H.M."/>
            <person name="Sreenivasaprasad S."/>
            <person name="Woodhall J."/>
            <person name="Lane C."/>
            <person name="Harrison R.J."/>
            <person name="Clarkson J.P."/>
        </authorList>
    </citation>
    <scope>NUCLEOTIDE SEQUENCE</scope>
    <source>
        <strain evidence="7">FERA 1082</strain>
    </source>
</reference>
<evidence type="ECO:0000256" key="6">
    <source>
        <dbReference type="SAM" id="Phobius"/>
    </source>
</evidence>
<keyword evidence="6" id="KW-1133">Transmembrane helix</keyword>
<dbReference type="PRINTS" id="PR00385">
    <property type="entry name" value="P450"/>
</dbReference>
<dbReference type="PANTHER" id="PTHR24305:SF172">
    <property type="entry name" value="P450, PUTATIVE (EUROFUNG)-RELATED"/>
    <property type="match status" value="1"/>
</dbReference>
<dbReference type="GO" id="GO:0004497">
    <property type="term" value="F:monooxygenase activity"/>
    <property type="evidence" value="ECO:0007669"/>
    <property type="project" value="UniProtKB-KW"/>
</dbReference>
<evidence type="ECO:0000256" key="1">
    <source>
        <dbReference type="ARBA" id="ARBA00001971"/>
    </source>
</evidence>
<dbReference type="EMBL" id="PDXF01000012">
    <property type="protein sequence ID" value="RYO03897.1"/>
    <property type="molecule type" value="Genomic_DNA"/>
</dbReference>
<feature type="binding site" description="axial binding residue" evidence="4">
    <location>
        <position position="486"/>
    </location>
    <ligand>
        <name>heme</name>
        <dbReference type="ChEBI" id="CHEBI:30413"/>
    </ligand>
    <ligandPart>
        <name>Fe</name>
        <dbReference type="ChEBI" id="CHEBI:18248"/>
    </ligandPart>
</feature>
<dbReference type="Proteomes" id="UP000293195">
    <property type="component" value="Unassembled WGS sequence"/>
</dbReference>
<dbReference type="SUPFAM" id="SSF48264">
    <property type="entry name" value="Cytochrome P450"/>
    <property type="match status" value="1"/>
</dbReference>
<evidence type="ECO:0000313" key="8">
    <source>
        <dbReference type="EMBL" id="RYO03897.1"/>
    </source>
</evidence>
<comment type="caution">
    <text evidence="7">The sequence shown here is derived from an EMBL/GenBank/DDBJ whole genome shotgun (WGS) entry which is preliminary data.</text>
</comment>
<keyword evidence="6" id="KW-0812">Transmembrane</keyword>
<dbReference type="PANTHER" id="PTHR24305">
    <property type="entry name" value="CYTOCHROME P450"/>
    <property type="match status" value="1"/>
</dbReference>
<proteinExistence type="inferred from homology"/>
<name>A0A4Q4RMA7_9PLEO</name>